<evidence type="ECO:0000313" key="2">
    <source>
        <dbReference type="EMBL" id="PRH79000.1"/>
    </source>
</evidence>
<proteinExistence type="predicted"/>
<evidence type="ECO:0008006" key="4">
    <source>
        <dbReference type="Google" id="ProtNLM"/>
    </source>
</evidence>
<dbReference type="Proteomes" id="UP000239322">
    <property type="component" value="Unassembled WGS sequence"/>
</dbReference>
<organism evidence="2 3">
    <name type="scientific">Streptomyces solincola</name>
    <dbReference type="NCBI Taxonomy" id="2100817"/>
    <lineage>
        <taxon>Bacteria</taxon>
        <taxon>Bacillati</taxon>
        <taxon>Actinomycetota</taxon>
        <taxon>Actinomycetes</taxon>
        <taxon>Kitasatosporales</taxon>
        <taxon>Streptomycetaceae</taxon>
        <taxon>Streptomyces</taxon>
    </lineage>
</organism>
<protein>
    <recommendedName>
        <fullName evidence="4">IS1 family transposase</fullName>
    </recommendedName>
</protein>
<dbReference type="AlphaFoldDB" id="A0A2S9PX45"/>
<reference evidence="2 3" key="1">
    <citation type="submission" date="2018-03" db="EMBL/GenBank/DDBJ databases">
        <title>Novel Streptomyces sp. from soil.</title>
        <authorList>
            <person name="Tan G.Y.A."/>
            <person name="Lee Z.Y."/>
        </authorList>
    </citation>
    <scope>NUCLEOTIDE SEQUENCE [LARGE SCALE GENOMIC DNA]</scope>
    <source>
        <strain evidence="2 3">ST5x</strain>
    </source>
</reference>
<dbReference type="RefSeq" id="WP_105868844.1">
    <property type="nucleotide sequence ID" value="NZ_PVLV01000151.1"/>
</dbReference>
<feature type="compositionally biased region" description="Basic and acidic residues" evidence="1">
    <location>
        <begin position="61"/>
        <end position="70"/>
    </location>
</feature>
<keyword evidence="3" id="KW-1185">Reference proteome</keyword>
<evidence type="ECO:0000256" key="1">
    <source>
        <dbReference type="SAM" id="MobiDB-lite"/>
    </source>
</evidence>
<dbReference type="OrthoDB" id="4243321at2"/>
<feature type="region of interest" description="Disordered" evidence="1">
    <location>
        <begin position="48"/>
        <end position="70"/>
    </location>
</feature>
<gene>
    <name evidence="2" type="ORF">C6N75_11895</name>
</gene>
<name>A0A2S9PX45_9ACTN</name>
<accession>A0A2S9PX45</accession>
<sequence>MSERAAPFYCPYCGDEDLRPSEEGHGAWECAACNRAFRLKFLGLLTRGLGRDGGPADTNDDETHRGEEGA</sequence>
<dbReference type="EMBL" id="PVLV01000151">
    <property type="protein sequence ID" value="PRH79000.1"/>
    <property type="molecule type" value="Genomic_DNA"/>
</dbReference>
<evidence type="ECO:0000313" key="3">
    <source>
        <dbReference type="Proteomes" id="UP000239322"/>
    </source>
</evidence>
<comment type="caution">
    <text evidence="2">The sequence shown here is derived from an EMBL/GenBank/DDBJ whole genome shotgun (WGS) entry which is preliminary data.</text>
</comment>